<dbReference type="Gene3D" id="1.10.260.40">
    <property type="entry name" value="lambda repressor-like DNA-binding domains"/>
    <property type="match status" value="1"/>
</dbReference>
<comment type="caution">
    <text evidence="4">The sequence shown here is derived from an EMBL/GenBank/DDBJ whole genome shotgun (WGS) entry which is preliminary data.</text>
</comment>
<keyword evidence="1 4" id="KW-0238">DNA-binding</keyword>
<evidence type="ECO:0000256" key="2">
    <source>
        <dbReference type="SAM" id="MobiDB-lite"/>
    </source>
</evidence>
<dbReference type="AlphaFoldDB" id="A0A4R2R8W7"/>
<gene>
    <name evidence="4" type="ORF">EV663_12525</name>
</gene>
<feature type="domain" description="HTH cro/C1-type" evidence="3">
    <location>
        <begin position="17"/>
        <end position="71"/>
    </location>
</feature>
<dbReference type="CDD" id="cd00093">
    <property type="entry name" value="HTH_XRE"/>
    <property type="match status" value="1"/>
</dbReference>
<reference evidence="4 5" key="1">
    <citation type="submission" date="2019-03" db="EMBL/GenBank/DDBJ databases">
        <title>Genomic Encyclopedia of Type Strains, Phase IV (KMG-IV): sequencing the most valuable type-strain genomes for metagenomic binning, comparative biology and taxonomic classification.</title>
        <authorList>
            <person name="Goeker M."/>
        </authorList>
    </citation>
    <scope>NUCLEOTIDE SEQUENCE [LARGE SCALE GENOMIC DNA]</scope>
    <source>
        <strain evidence="4 5">DSM 24766</strain>
    </source>
</reference>
<protein>
    <submittedName>
        <fullName evidence="4">DNA-binding XRE family transcriptional regulator</fullName>
    </submittedName>
</protein>
<evidence type="ECO:0000256" key="1">
    <source>
        <dbReference type="ARBA" id="ARBA00023125"/>
    </source>
</evidence>
<dbReference type="Proteomes" id="UP000295050">
    <property type="component" value="Unassembled WGS sequence"/>
</dbReference>
<dbReference type="GO" id="GO:0003700">
    <property type="term" value="F:DNA-binding transcription factor activity"/>
    <property type="evidence" value="ECO:0007669"/>
    <property type="project" value="TreeGrafter"/>
</dbReference>
<dbReference type="InterPro" id="IPR050807">
    <property type="entry name" value="TransReg_Diox_bact_type"/>
</dbReference>
<dbReference type="GO" id="GO:0003677">
    <property type="term" value="F:DNA binding"/>
    <property type="evidence" value="ECO:0007669"/>
    <property type="project" value="UniProtKB-KW"/>
</dbReference>
<dbReference type="GO" id="GO:0005829">
    <property type="term" value="C:cytosol"/>
    <property type="evidence" value="ECO:0007669"/>
    <property type="project" value="TreeGrafter"/>
</dbReference>
<dbReference type="PANTHER" id="PTHR46797:SF1">
    <property type="entry name" value="METHYLPHOSPHONATE SYNTHASE"/>
    <property type="match status" value="1"/>
</dbReference>
<dbReference type="PANTHER" id="PTHR46797">
    <property type="entry name" value="HTH-TYPE TRANSCRIPTIONAL REGULATOR"/>
    <property type="match status" value="1"/>
</dbReference>
<dbReference type="InterPro" id="IPR010982">
    <property type="entry name" value="Lambda_DNA-bd_dom_sf"/>
</dbReference>
<dbReference type="OrthoDB" id="9815697at2"/>
<organism evidence="4 5">
    <name type="scientific">Rhodovulum bhavnagarense</name>
    <dbReference type="NCBI Taxonomy" id="992286"/>
    <lineage>
        <taxon>Bacteria</taxon>
        <taxon>Pseudomonadati</taxon>
        <taxon>Pseudomonadota</taxon>
        <taxon>Alphaproteobacteria</taxon>
        <taxon>Rhodobacterales</taxon>
        <taxon>Paracoccaceae</taxon>
        <taxon>Rhodovulum</taxon>
    </lineage>
</organism>
<dbReference type="Pfam" id="PF01381">
    <property type="entry name" value="HTH_3"/>
    <property type="match status" value="1"/>
</dbReference>
<evidence type="ECO:0000313" key="4">
    <source>
        <dbReference type="EMBL" id="TCP58478.1"/>
    </source>
</evidence>
<dbReference type="InterPro" id="IPR001387">
    <property type="entry name" value="Cro/C1-type_HTH"/>
</dbReference>
<evidence type="ECO:0000313" key="5">
    <source>
        <dbReference type="Proteomes" id="UP000295050"/>
    </source>
</evidence>
<name>A0A4R2R8W7_9RHOB</name>
<proteinExistence type="predicted"/>
<accession>A0A4R2R8W7</accession>
<sequence>MTMEIEPNLLADVGRRLRALRADQDLTLEQLARLTGISAPALSLIETGKRDARLTTLAKIAAALRVPVMALLADHADDASTGDDAPAEGYDLGDYL</sequence>
<evidence type="ECO:0000259" key="3">
    <source>
        <dbReference type="PROSITE" id="PS50943"/>
    </source>
</evidence>
<dbReference type="SUPFAM" id="SSF47413">
    <property type="entry name" value="lambda repressor-like DNA-binding domains"/>
    <property type="match status" value="1"/>
</dbReference>
<keyword evidence="5" id="KW-1185">Reference proteome</keyword>
<dbReference type="EMBL" id="SLXU01000025">
    <property type="protein sequence ID" value="TCP58478.1"/>
    <property type="molecule type" value="Genomic_DNA"/>
</dbReference>
<dbReference type="RefSeq" id="WP_132953209.1">
    <property type="nucleotide sequence ID" value="NZ_SLXU01000025.1"/>
</dbReference>
<dbReference type="PROSITE" id="PS50943">
    <property type="entry name" value="HTH_CROC1"/>
    <property type="match status" value="1"/>
</dbReference>
<dbReference type="SMART" id="SM00530">
    <property type="entry name" value="HTH_XRE"/>
    <property type="match status" value="1"/>
</dbReference>
<feature type="region of interest" description="Disordered" evidence="2">
    <location>
        <begin position="77"/>
        <end position="96"/>
    </location>
</feature>